<feature type="transmembrane region" description="Helical" evidence="2">
    <location>
        <begin position="383"/>
        <end position="403"/>
    </location>
</feature>
<dbReference type="SMART" id="SM00028">
    <property type="entry name" value="TPR"/>
    <property type="match status" value="3"/>
</dbReference>
<dbReference type="EMBL" id="CP035532">
    <property type="protein sequence ID" value="QBA23446.1"/>
    <property type="molecule type" value="Genomic_DNA"/>
</dbReference>
<dbReference type="InterPro" id="IPR016032">
    <property type="entry name" value="Sig_transdc_resp-reg_C-effctor"/>
</dbReference>
<organism evidence="3">
    <name type="scientific">Chryseobacterium indologenes</name>
    <name type="common">Flavobacterium indologenes</name>
    <dbReference type="NCBI Taxonomy" id="253"/>
    <lineage>
        <taxon>Bacteria</taxon>
        <taxon>Pseudomonadati</taxon>
        <taxon>Bacteroidota</taxon>
        <taxon>Flavobacteriia</taxon>
        <taxon>Flavobacteriales</taxon>
        <taxon>Weeksellaceae</taxon>
        <taxon>Chryseobacterium group</taxon>
        <taxon>Chryseobacterium</taxon>
    </lineage>
</organism>
<dbReference type="GO" id="GO:0003677">
    <property type="term" value="F:DNA binding"/>
    <property type="evidence" value="ECO:0007669"/>
    <property type="project" value="InterPro"/>
</dbReference>
<gene>
    <name evidence="3" type="ORF">EU348_20635</name>
</gene>
<dbReference type="InterPro" id="IPR011990">
    <property type="entry name" value="TPR-like_helical_dom_sf"/>
</dbReference>
<dbReference type="SUPFAM" id="SSF48452">
    <property type="entry name" value="TPR-like"/>
    <property type="match status" value="1"/>
</dbReference>
<evidence type="ECO:0000313" key="3">
    <source>
        <dbReference type="EMBL" id="QBA23446.1"/>
    </source>
</evidence>
<accession>A0A411DST5</accession>
<keyword evidence="2" id="KW-0812">Transmembrane</keyword>
<name>A0A411DST5_CHRID</name>
<proteinExistence type="predicted"/>
<reference evidence="3" key="1">
    <citation type="submission" date="2019-01" db="EMBL/GenBank/DDBJ databases">
        <title>Whole Genome Sequencing for Putative Detection of Antimicrobial Resistance and Potential Virulence Factors in Chryseobacterium indologenes isolated from Nile Tilapia in Tanzania.</title>
        <authorList>
            <person name="Mwega E."/>
            <person name="Mutoloki S."/>
            <person name="Mugimba K."/>
            <person name="Colquhoun D."/>
            <person name="Mdegela R."/>
            <person name="Evensen O."/>
            <person name="Wasteson Y."/>
        </authorList>
    </citation>
    <scope>NUCLEOTIDE SEQUENCE [LARGE SCALE GENOMIC DNA]</scope>
    <source>
        <strain evidence="3">StR 01</strain>
    </source>
</reference>
<evidence type="ECO:0000256" key="2">
    <source>
        <dbReference type="SAM" id="Phobius"/>
    </source>
</evidence>
<dbReference type="Gene3D" id="1.25.40.10">
    <property type="entry name" value="Tetratricopeptide repeat domain"/>
    <property type="match status" value="2"/>
</dbReference>
<dbReference type="SUPFAM" id="SSF46894">
    <property type="entry name" value="C-terminal effector domain of the bipartite response regulators"/>
    <property type="match status" value="1"/>
</dbReference>
<dbReference type="GO" id="GO:0006355">
    <property type="term" value="P:regulation of DNA-templated transcription"/>
    <property type="evidence" value="ECO:0007669"/>
    <property type="project" value="InterPro"/>
</dbReference>
<dbReference type="AlphaFoldDB" id="A0A411DST5"/>
<keyword evidence="2" id="KW-1133">Transmembrane helix</keyword>
<keyword evidence="1" id="KW-0802">TPR repeat</keyword>
<dbReference type="InterPro" id="IPR036388">
    <property type="entry name" value="WH-like_DNA-bd_sf"/>
</dbReference>
<dbReference type="Gene3D" id="1.10.10.10">
    <property type="entry name" value="Winged helix-like DNA-binding domain superfamily/Winged helix DNA-binding domain"/>
    <property type="match status" value="1"/>
</dbReference>
<dbReference type="InterPro" id="IPR019734">
    <property type="entry name" value="TPR_rpt"/>
</dbReference>
<dbReference type="PROSITE" id="PS50005">
    <property type="entry name" value="TPR"/>
    <property type="match status" value="1"/>
</dbReference>
<sequence>MMQSFYFLLLIFIVGVTNKCYAQSDTDWEQQETYAYLFGRDFEKAKDNIDTKFLNSSDHSKKIIGMVYLIDYYTKLKKYPEAKQTLEKASQLLSEDKEELLTAYVNYGYASYYAGLNDKYLFRKYVNSSINIFEKHKNNNFLLAVISYLKVNFYVQHNIKRDVRKYYLELTRYAQLSKNPIAISSSYTNLSSYYIKQLAKTNNEGYRKMAGNALQVSYQYAEKIKFQAARERCLVKYYLQYGELYKNQKAESQKAYAKALQIAANEPKLSYFTPLIYNNIGTYYYTLGEYKTAENYLLKAYNLSKKNDDTNVLNLVMIIDNISNLYGSMKDYDKVIKYTKESQHITNKYYESLFNNYNSTYEVIYQSEKKEGFQLRQLKNKSIILFIIITVSLIGMALLLYYYRNRLKLKLRKMNIIRREKVEIEQSFIREKEEKNKVREELQLTKTKKEKLYRQILATSLQLEQKNNFIKNLSAKVSNQEDINIEKELKEDKIISGDIKNIKILFEEIHPGFYKKLIEISSKKLTDLDLKYAGYIYLHMNNREISQILKTDPNTVKIQKYRLKQKIGLPKDQDLNLFLQNLNF</sequence>
<evidence type="ECO:0000256" key="1">
    <source>
        <dbReference type="PROSITE-ProRule" id="PRU00339"/>
    </source>
</evidence>
<protein>
    <submittedName>
        <fullName evidence="3">Uncharacterized protein</fullName>
    </submittedName>
</protein>
<keyword evidence="2" id="KW-0472">Membrane</keyword>
<feature type="repeat" description="TPR" evidence="1">
    <location>
        <begin position="274"/>
        <end position="307"/>
    </location>
</feature>